<dbReference type="EMBL" id="RXIC02000500">
    <property type="protein sequence ID" value="KAB1199066.1"/>
    <property type="molecule type" value="Genomic_DNA"/>
</dbReference>
<proteinExistence type="predicted"/>
<reference evidence="1 3" key="2">
    <citation type="journal article" date="2019" name="Plant Biotechnol. J.">
        <title>The red bayberry genome and genetic basis of sex determination.</title>
        <authorList>
            <person name="Jia H.M."/>
            <person name="Jia H.J."/>
            <person name="Cai Q.L."/>
            <person name="Wang Y."/>
            <person name="Zhao H.B."/>
            <person name="Yang W.F."/>
            <person name="Wang G.Y."/>
            <person name="Li Y.H."/>
            <person name="Zhan D.L."/>
            <person name="Shen Y.T."/>
            <person name="Niu Q.F."/>
            <person name="Chang L."/>
            <person name="Qiu J."/>
            <person name="Zhao L."/>
            <person name="Xie H.B."/>
            <person name="Fu W.Y."/>
            <person name="Jin J."/>
            <person name="Li X.W."/>
            <person name="Jiao Y."/>
            <person name="Zhou C.C."/>
            <person name="Tu T."/>
            <person name="Chai C.Y."/>
            <person name="Gao J.L."/>
            <person name="Fan L.J."/>
            <person name="van de Weg E."/>
            <person name="Wang J.Y."/>
            <person name="Gao Z.S."/>
        </authorList>
    </citation>
    <scope>NUCLEOTIDE SEQUENCE [LARGE SCALE GENOMIC DNA]</scope>
    <source>
        <tissue evidence="1">Leaves</tissue>
    </source>
</reference>
<dbReference type="EMBL" id="RXIC02000499">
    <property type="protein sequence ID" value="KAB1199084.1"/>
    <property type="molecule type" value="Genomic_DNA"/>
</dbReference>
<keyword evidence="3" id="KW-1185">Reference proteome</keyword>
<evidence type="ECO:0000313" key="2">
    <source>
        <dbReference type="EMBL" id="KAB1199084.1"/>
    </source>
</evidence>
<reference evidence="1" key="3">
    <citation type="submission" date="2019-09" db="EMBL/GenBank/DDBJ databases">
        <authorList>
            <person name="Gao Z."/>
        </authorList>
    </citation>
    <scope>NUCLEOTIDE SEQUENCE</scope>
    <source>
        <tissue evidence="1">Leaves</tissue>
    </source>
</reference>
<comment type="caution">
    <text evidence="1">The sequence shown here is derived from an EMBL/GenBank/DDBJ whole genome shotgun (WGS) entry which is preliminary data.</text>
</comment>
<dbReference type="AlphaFoldDB" id="A0A6A1UFJ9"/>
<reference evidence="1" key="1">
    <citation type="submission" date="2018-07" db="EMBL/GenBank/DDBJ databases">
        <authorList>
            <person name="Gao Z.-S."/>
            <person name="Jia H.-M."/>
            <person name="Jia H.-J."/>
            <person name="Cai Q.-L."/>
            <person name="Wang Y."/>
            <person name="Zhao H.-B."/>
        </authorList>
    </citation>
    <scope>NUCLEOTIDE SEQUENCE</scope>
    <source>
        <tissue evidence="1">Leaves</tissue>
    </source>
</reference>
<gene>
    <name evidence="2" type="ORF">CJ030_MR0G027760</name>
    <name evidence="1" type="ORF">CJ030_MR0G027778</name>
</gene>
<dbReference type="Proteomes" id="UP000516437">
    <property type="component" value="Unassembled WGS sequence"/>
</dbReference>
<evidence type="ECO:0000313" key="1">
    <source>
        <dbReference type="EMBL" id="KAB1199066.1"/>
    </source>
</evidence>
<protein>
    <submittedName>
        <fullName evidence="1">Uncharacterized protein</fullName>
    </submittedName>
</protein>
<organism evidence="1 3">
    <name type="scientific">Morella rubra</name>
    <name type="common">Chinese bayberry</name>
    <dbReference type="NCBI Taxonomy" id="262757"/>
    <lineage>
        <taxon>Eukaryota</taxon>
        <taxon>Viridiplantae</taxon>
        <taxon>Streptophyta</taxon>
        <taxon>Embryophyta</taxon>
        <taxon>Tracheophyta</taxon>
        <taxon>Spermatophyta</taxon>
        <taxon>Magnoliopsida</taxon>
        <taxon>eudicotyledons</taxon>
        <taxon>Gunneridae</taxon>
        <taxon>Pentapetalae</taxon>
        <taxon>rosids</taxon>
        <taxon>fabids</taxon>
        <taxon>Fagales</taxon>
        <taxon>Myricaceae</taxon>
        <taxon>Morella</taxon>
    </lineage>
</organism>
<evidence type="ECO:0000313" key="3">
    <source>
        <dbReference type="Proteomes" id="UP000516437"/>
    </source>
</evidence>
<name>A0A6A1UFJ9_9ROSI</name>
<accession>A0A6A1UFJ9</accession>
<sequence>MGSDAPPTPQAMLVTSHPSPLRVVVLRRRWWLLWVATLDHLLLAGLAGAKVLLWHYVRANLSAGHELAMACLWLAGWHARHGHCWAVMACQGCWCTLLAHGEHDISIKCLISLSYTVAPPPFSSMGGDAPPTPQTMLVTSHPVTAKGGGAPPPWWLLASLGAGHELYRGMSTAGMPGMGIAGLSWLVKGAGAPYLRSLADAMAWLWCFGRARYGRVMCSCRARGRHVKGAHGCHWRRML</sequence>